<keyword evidence="4 7" id="KW-0863">Zinc-finger</keyword>
<dbReference type="InterPro" id="IPR017907">
    <property type="entry name" value="Znf_RING_CS"/>
</dbReference>
<dbReference type="InterPro" id="IPR001841">
    <property type="entry name" value="Znf_RING"/>
</dbReference>
<dbReference type="PANTHER" id="PTHR22605">
    <property type="entry name" value="RZ-TYPE DOMAIN-CONTAINING PROTEIN"/>
    <property type="match status" value="1"/>
</dbReference>
<evidence type="ECO:0000256" key="5">
    <source>
        <dbReference type="ARBA" id="ARBA00022833"/>
    </source>
</evidence>
<dbReference type="GO" id="GO:0008270">
    <property type="term" value="F:zinc ion binding"/>
    <property type="evidence" value="ECO:0007669"/>
    <property type="project" value="UniProtKB-KW"/>
</dbReference>
<dbReference type="RefSeq" id="XP_030632563.1">
    <property type="nucleotide sequence ID" value="XM_030776703.1"/>
</dbReference>
<dbReference type="Pfam" id="PF20173">
    <property type="entry name" value="ZnF_RZ-type"/>
    <property type="match status" value="1"/>
</dbReference>
<dbReference type="InterPro" id="IPR031248">
    <property type="entry name" value="RNF213"/>
</dbReference>
<evidence type="ECO:0000256" key="4">
    <source>
        <dbReference type="ARBA" id="ARBA00022771"/>
    </source>
</evidence>
<dbReference type="GO" id="GO:0004842">
    <property type="term" value="F:ubiquitin-protein transferase activity"/>
    <property type="evidence" value="ECO:0007669"/>
    <property type="project" value="InterPro"/>
</dbReference>
<accession>A0A6J2VL09</accession>
<feature type="region of interest" description="Disordered" evidence="8">
    <location>
        <begin position="3254"/>
        <end position="3293"/>
    </location>
</feature>
<protein>
    <submittedName>
        <fullName evidence="12">E3 ubiquitin-protein ligase rnf213-alpha-like</fullName>
    </submittedName>
</protein>
<evidence type="ECO:0000256" key="8">
    <source>
        <dbReference type="SAM" id="MobiDB-lite"/>
    </source>
</evidence>
<keyword evidence="2" id="KW-0963">Cytoplasm</keyword>
<evidence type="ECO:0000256" key="1">
    <source>
        <dbReference type="ARBA" id="ARBA00004496"/>
    </source>
</evidence>
<dbReference type="InterPro" id="IPR027417">
    <property type="entry name" value="P-loop_NTPase"/>
</dbReference>
<dbReference type="InterPro" id="IPR013083">
    <property type="entry name" value="Znf_RING/FYVE/PHD"/>
</dbReference>
<keyword evidence="11" id="KW-1185">Reference proteome</keyword>
<dbReference type="InterPro" id="IPR027370">
    <property type="entry name" value="Znf-RING_euk"/>
</dbReference>
<dbReference type="InterPro" id="IPR003593">
    <property type="entry name" value="AAA+_ATPase"/>
</dbReference>
<feature type="domain" description="RZ-type" evidence="10">
    <location>
        <begin position="3491"/>
        <end position="3569"/>
    </location>
</feature>
<dbReference type="PROSITE" id="PS00518">
    <property type="entry name" value="ZF_RING_1"/>
    <property type="match status" value="1"/>
</dbReference>
<dbReference type="GO" id="GO:0005737">
    <property type="term" value="C:cytoplasm"/>
    <property type="evidence" value="ECO:0007669"/>
    <property type="project" value="UniProtKB-SubCell"/>
</dbReference>
<gene>
    <name evidence="12" type="primary">LOC115813995</name>
</gene>
<dbReference type="Gene3D" id="3.30.40.10">
    <property type="entry name" value="Zinc/RING finger domain, C3HC4 (zinc finger)"/>
    <property type="match status" value="1"/>
</dbReference>
<reference evidence="12" key="1">
    <citation type="submission" date="2025-08" db="UniProtKB">
        <authorList>
            <consortium name="RefSeq"/>
        </authorList>
    </citation>
    <scope>IDENTIFICATION</scope>
</reference>
<evidence type="ECO:0000313" key="11">
    <source>
        <dbReference type="Proteomes" id="UP000504632"/>
    </source>
</evidence>
<feature type="domain" description="RING-type" evidence="9">
    <location>
        <begin position="3012"/>
        <end position="3047"/>
    </location>
</feature>
<dbReference type="GeneID" id="115813995"/>
<keyword evidence="3" id="KW-0479">Metal-binding</keyword>
<evidence type="ECO:0000256" key="2">
    <source>
        <dbReference type="ARBA" id="ARBA00022490"/>
    </source>
</evidence>
<name>A0A6J2VL09_CHACN</name>
<dbReference type="GO" id="GO:0002376">
    <property type="term" value="P:immune system process"/>
    <property type="evidence" value="ECO:0007669"/>
    <property type="project" value="UniProtKB-KW"/>
</dbReference>
<dbReference type="PANTHER" id="PTHR22605:SF16">
    <property type="entry name" value="E3 UBIQUITIN-PROTEIN LIGASE RNF213"/>
    <property type="match status" value="1"/>
</dbReference>
<evidence type="ECO:0000313" key="12">
    <source>
        <dbReference type="RefSeq" id="XP_030632563.1"/>
    </source>
</evidence>
<dbReference type="SUPFAM" id="SSF57850">
    <property type="entry name" value="RING/U-box"/>
    <property type="match status" value="1"/>
</dbReference>
<dbReference type="InParanoid" id="A0A6J2VL09"/>
<dbReference type="FunFam" id="3.40.50.300:FF:000491">
    <property type="entry name" value="E3 ubiquitin-protein ligase RNF213"/>
    <property type="match status" value="1"/>
</dbReference>
<comment type="subcellular location">
    <subcellularLocation>
        <location evidence="1">Cytoplasm</location>
    </subcellularLocation>
</comment>
<dbReference type="SUPFAM" id="SSF52540">
    <property type="entry name" value="P-loop containing nucleoside triphosphate hydrolases"/>
    <property type="match status" value="2"/>
</dbReference>
<dbReference type="OrthoDB" id="2423195at2759"/>
<dbReference type="CDD" id="cd16449">
    <property type="entry name" value="RING-HC"/>
    <property type="match status" value="1"/>
</dbReference>
<evidence type="ECO:0000259" key="9">
    <source>
        <dbReference type="PROSITE" id="PS50089"/>
    </source>
</evidence>
<evidence type="ECO:0000256" key="3">
    <source>
        <dbReference type="ARBA" id="ARBA00022723"/>
    </source>
</evidence>
<evidence type="ECO:0000256" key="7">
    <source>
        <dbReference type="PROSITE-ProRule" id="PRU00175"/>
    </source>
</evidence>
<proteinExistence type="predicted"/>
<sequence>MVQNHQQQLSEHHDFAVTVLFDMFSVETGHYQLLKYLSLKPEEFLNKTLYWIQIYPIEKFTDVTKRNDPSLRALTALKLLNSFSGTLEHFQHNKEMNEISRTTIQDVERNIERSIREATAKHGELQFDADHKQQVKYYCDFSAINPVMEDCLLQCAVESIKLKAENLDMISHSSRYGRVMSVIISHTWKNLKGNTIDWEHLLTDPHSVELLRILGDVSSFENALKKAQDKFQTFRYRQKQGRALLHLCDGVDVDARQIKEALTVDLTKDERPLDLLMQLWEEEEMETEENISIEAFWKIEVASQSRVFKKLWDYNVQRETEVHSPPPISLHQLHDKIYRPTVNEFTRTYEALRNMSMQVEEFDQIFGESEVDFIKDELKVMGQSFAYSMQAAWITTICDHIKRYRKLQDVVEPARTVHALQEGLELTGDFSPLSDFQIDRFRAKCLKDFSEEMETTGAKLKVLDNLVVCLLEELLNCVSKDFISWVRSIMKDQKELTVFVELATAFAGENTMDIDKVRNFRDAVFACAPIIYDLDKNAGFDDLMEKIKSLKEFTDKDADLQHKLRDSCVHKPWLETAHAAHGSVAKSSLLQATEINKNGVYIIKQPSTRGTMRLDDCISLNIGEKSSENQDVQYKTYNLSQLQELQNKLMLITATDEQTESISQYVEVLEQILHAGELLIKLTEAGHILFTDWALRAYCDDKHAVKVHIDFGLTGMAIQGHGELLVELTGVCKSMQDCLDKWLTYTTKHRDEYYFLNYFTAKQLVTLCCAVANLQKNEEVPTGVLNLLSFIKKNVTEKDLRDAFTAALKTPLQNSSSLNLRSPQIQDYLVTFPEIINYVVQAGYSEDAAKAAVMYCKSGEEGVEDFQVDEEAVMECVYEYSTDDDWVKKWSTDFEEERENVLQNQMKFSGGHSPEQMQTTFSQDDMINMFENLTSCKEKITILWETYCGKLSGLVSDKYAGLDLVGETLKQLAETEKDTVQRTLTRHLERGKPNLVSCSDVEMLPHCLSLYLSEEQPLPTFDEILICTSETTAEEVELIIRRAVQPGSRHEKIYSLLNADKLNHEVSRTLESSFYHFSQSQDVTVAKDYNFVIFCNAKAHHSYVLTAFDEYRRTVPSQSYGDIQKLLRVKHALSAEAGFTSIIPEKFQQSIKMVVSARAGMGKTLFVNNLVKRSVDSLKDQGFTHKTISLTESEIKPGYIFEQLRPYEDKPEDKVPRVFHFDVPPVVCKGLYSFLVQLFVLRCFQSTDGSIWRCKDCHLYLVEFTERKPTGRDSENSEMPKEMKNCLLEMFTTVRCLSPKDTEEQLSGSTNYTEKEFQAMDDSEFRSEAFQRTYQYLKHFKQNELEQFKFDPKKCADSPKEWLECILHFCEIKDPSWVELRNFTHFLNVQLEKCENSVFCSDILKNDLTGFRAFVVKFMITMSQDFTMPSLRTSDESDLSGRTEDEDILSEYQIKRRWEQRSHPYIMFNADGVSMTFLGFHIQNLNAVDVHSGEVIEPNIITHQLLRQLKTQRVPINIDFNNLARADQLEILCRVLGVTRMKDPDESYQLTLDNVLKILAIHMRFQCNIPVIIMGETGCGKTRLVQFMCDLLKTENGRRNMIVVRVHGGTTSEEIYKKVQQAIQISKENEALGMDTVLFFDEANSTEAVYAIKEVICDKTVNGCKIDAPHLKFVAACNPYRKHTQQAIEQLEKAGLGYRVRAEDTREKLGQIPMRQLVYRVQPLPPSLSPLVWDFGKLNEHTQDLYITQMVRSFFKKEHLPEKYETVFTKVISVSQRHIAGIANECRMVSLRDIERCMKTVMWFHQQRTTLYPLIDQKKEGKGPGNVSGSLIDDIIRSLILAVGVCYNASLEQREKYIEKVAEVLSLTTTDIINEIDFCQEVFIDNVDLSTTATAKNDALKENVFMMIVCMNLRLPLFLVGKPGSSKSLSKTIAADALQGKSSRSDLFRNYKQVQLLSFQCSAHSTSDGIISTFRQCAQLQLNQNLEEYVSVVVLDEIGLAEDSPTMPLKTLHPLLEGGYIDDEEPKDSLKVGFIGISNWSLDPAKMNRGILLLRTSPGEDELVKTAQKICKFAEPTTTDIEENIPKLTKVYSAILREAQSYNEFYGLRDYYSLIKVIVTYARMPSCELSVDDLAKAVQRNFGGLDSQVKILNIFNSFFQTTGKPAKTIELVKENLDSKERTGLEPRYLLLLTSNNAALSILQSLKVIDKNDTEIIFGSGFPLDQEYSQVCRTVNRVKTCMEAGRPVVLLNIQSLYESLYDALNQCYVKLGGSNYVDIGLGSHRVKCRVRDEFRLIVIEEKSVVYSQFPAPLLSRLEKHCLEMSTILSEDTREMLGVLENQVKKMFSSEGENCKTLCDTLIGFTGDTMASVLLQCCPQSASECWDSAMKNDAIQQAKEKVIQCATLDSILRVTEEKEAVQDLYFTHQTHINLTDVIKKHRTASDKGMCLEVSTYSRLLNQRDLKSMNTELNISKHQSHLFRLQEFQTEQAFCDALRKCFLSSAEGRLLVLIQFYFENPNQSQRLLSCTRYCISKFLREFQEKTIVDVILLIRIPRISGGCGYTALIGDDWDCAHLDELVPTKGLTSDMQKLCSMSIPEIFKKSMVCSKVSERFFKTLEKRISSVLTTQEKESTANWVIAQAKSKSFVVEGTSFRHALWIHLEDRIASAMAQVLATADGDNNLDHVAIGQPSDKTNLWLQIFQSEDLLSIPVLSTESYSVLSSSKSKEKSLSFSFPFSWVVKARFDQIWKQVHDLPESLMSTLKQIQKCEELIKFPWLFGIRKTNSLFGLYAEDLARIHIPECPQELNQSFSVVLVELAANMYKDLTKDDPENVSLLWLHVTYENMHDNHQILYKLSQQCSDQFDISEAREATEATHLLLEKLQPSDELLRDYPSCKDWLKRVKTVSTTVELILSEDSLIKRYWTEGEKLTESIRTLWHRTQIVYLLMDNLLQDETPMEEKLLKIVTKNFILLWKMIAKKKMDMELTFKEVTRMLKQCNINACNIYLKGTIDCKSCGNEFTDPVELPCGHIFCKACIDLADAQNCFTCGEPINTDYKPCEPVKREAILKLSKFRSHCNSFFVEFILKCCVGENICVPDGVVNLLLDFVKGNPNKQAKASNRTSELSPFHECMDPSPAVQSLVLKILLRSRLDEMGKHLQRYIEEALKHNENPEEFYLMVVRSTEDQIQTSSHEALIRKAIECLNFDTSMLSSPGRDVTFEDLHCIAKIRFAVTVASDIIGRLKSVEVLVEDGPVTDSGGTKISPVSESLEDETEDHTLISDGQNDGVEGGQLTDADIDGAQTSPSTAHLTVETADPTLQSNGQTGKIEGSHGGASILIQRLEEIVMKNQWIQIFLIRNLCNVFGLKIIQQNENLHWILPKELRDKKADGETKEIYPVCAVLAALRQIVHDNTSITEQSSLIALVHKKSTQYRNWKNISVVCQRLSQESLTQLSEKLSFSHDSSLTPVVIHTAAVVYQSTAPEMNLLKTLCTQPNKVMQTFIPTMPDIQHNQTEFGAEGKLWKCQCGQPVVVENCGRPWVKAKCPYCHREIGGTSHIPVEGFKELTDADQMGHILGDPSSRTYPGCERSLSGASLCLVRALIHSCMLWAAIDNPEAIKALISKPNCDVGKYLCDHLQKDIELLASVLGKSTEDAEIAVHMFLRHIMESPSAEPGFEIHTTETREKRNQWENHMQTKTRAFFLEFDKNLSGVHNDILQNNVGDILVNILYSKTPQLTDLSTIGIFNLPLMWRYEQRMTIQHLTHLVELGDGTEGYPALLELLRKHGHIQHIRHLPQILSLQLKLMLHFRYTDLVDLKDMSVEEFLTKAPPAESHLLKEGVKRLMSVWRHLKDSSYLEIPPDLKQREEDSIMIPDLLPRENSVTQIVTRYLAKMQNDCINSAKIEKSIQMKAEDLKPSHVITCDLEEDFLPMAISNFGYIVNEDGTETTNYNFKTLESQLISRFISEKPLIDLSTLPLMECNPVSTLQSFFSKVKSNLEPLPAQEKSYIMNEMRFLSEISAALSTLRIAIGFLELSFGSKDMLLVEYMKTELRMEDRAQHLELPVLRTSQVKHIQSLWEALSTRRSALLTEMNQDPFFMVDSKFKETLSEEGERDLVTKLSEIKNLDMFLTELHDLIMNMEAREFRPDWEFSSTFENVLSYDKELPEDCVTSLIKPFGDDLKMKNIISLWGLSIRIQRGIPESEFSETSELVNSDKGSAEAGNIVTAAQEGDQPRSHRGCRCEGDGNDEKDEDDEVDELVIAGRGTLERKAAAFTQGTHAQTYEIQTCNR</sequence>
<dbReference type="CDD" id="cd00009">
    <property type="entry name" value="AAA"/>
    <property type="match status" value="1"/>
</dbReference>
<dbReference type="SMART" id="SM00184">
    <property type="entry name" value="RING"/>
    <property type="match status" value="1"/>
</dbReference>
<keyword evidence="6" id="KW-0391">Immunity</keyword>
<dbReference type="PROSITE" id="PS51981">
    <property type="entry name" value="ZF_RZ"/>
    <property type="match status" value="1"/>
</dbReference>
<dbReference type="Pfam" id="PF13445">
    <property type="entry name" value="zf-RING_UBOX"/>
    <property type="match status" value="1"/>
</dbReference>
<feature type="compositionally biased region" description="Acidic residues" evidence="8">
    <location>
        <begin position="4241"/>
        <end position="4251"/>
    </location>
</feature>
<dbReference type="InterPro" id="IPR046439">
    <property type="entry name" value="ZF_RZ_dom"/>
</dbReference>
<dbReference type="Proteomes" id="UP000504632">
    <property type="component" value="Chromosome 6"/>
</dbReference>
<organism evidence="11 12">
    <name type="scientific">Chanos chanos</name>
    <name type="common">Milkfish</name>
    <name type="synonym">Mugil chanos</name>
    <dbReference type="NCBI Taxonomy" id="29144"/>
    <lineage>
        <taxon>Eukaryota</taxon>
        <taxon>Metazoa</taxon>
        <taxon>Chordata</taxon>
        <taxon>Craniata</taxon>
        <taxon>Vertebrata</taxon>
        <taxon>Euteleostomi</taxon>
        <taxon>Actinopterygii</taxon>
        <taxon>Neopterygii</taxon>
        <taxon>Teleostei</taxon>
        <taxon>Ostariophysi</taxon>
        <taxon>Gonorynchiformes</taxon>
        <taxon>Chanidae</taxon>
        <taxon>Chanos</taxon>
    </lineage>
</organism>
<evidence type="ECO:0000259" key="10">
    <source>
        <dbReference type="PROSITE" id="PS51981"/>
    </source>
</evidence>
<keyword evidence="5" id="KW-0862">Zinc</keyword>
<evidence type="ECO:0000256" key="6">
    <source>
        <dbReference type="ARBA" id="ARBA00022859"/>
    </source>
</evidence>
<dbReference type="SMART" id="SM00382">
    <property type="entry name" value="AAA"/>
    <property type="match status" value="2"/>
</dbReference>
<feature type="compositionally biased region" description="Basic and acidic residues" evidence="8">
    <location>
        <begin position="4228"/>
        <end position="4240"/>
    </location>
</feature>
<dbReference type="PROSITE" id="PS50089">
    <property type="entry name" value="ZF_RING_2"/>
    <property type="match status" value="1"/>
</dbReference>
<feature type="compositionally biased region" description="Polar residues" evidence="8">
    <location>
        <begin position="3256"/>
        <end position="3265"/>
    </location>
</feature>
<dbReference type="GO" id="GO:0016887">
    <property type="term" value="F:ATP hydrolysis activity"/>
    <property type="evidence" value="ECO:0007669"/>
    <property type="project" value="InterPro"/>
</dbReference>
<dbReference type="Gene3D" id="3.40.50.300">
    <property type="entry name" value="P-loop containing nucleotide triphosphate hydrolases"/>
    <property type="match status" value="2"/>
</dbReference>
<feature type="region of interest" description="Disordered" evidence="8">
    <location>
        <begin position="4222"/>
        <end position="4251"/>
    </location>
</feature>